<name>A0A9N9ND59_FUNMO</name>
<proteinExistence type="predicted"/>
<organism evidence="1 2">
    <name type="scientific">Funneliformis mosseae</name>
    <name type="common">Endomycorrhizal fungus</name>
    <name type="synonym">Glomus mosseae</name>
    <dbReference type="NCBI Taxonomy" id="27381"/>
    <lineage>
        <taxon>Eukaryota</taxon>
        <taxon>Fungi</taxon>
        <taxon>Fungi incertae sedis</taxon>
        <taxon>Mucoromycota</taxon>
        <taxon>Glomeromycotina</taxon>
        <taxon>Glomeromycetes</taxon>
        <taxon>Glomerales</taxon>
        <taxon>Glomeraceae</taxon>
        <taxon>Funneliformis</taxon>
    </lineage>
</organism>
<accession>A0A9N9ND59</accession>
<evidence type="ECO:0000313" key="2">
    <source>
        <dbReference type="Proteomes" id="UP000789375"/>
    </source>
</evidence>
<comment type="caution">
    <text evidence="1">The sequence shown here is derived from an EMBL/GenBank/DDBJ whole genome shotgun (WGS) entry which is preliminary data.</text>
</comment>
<gene>
    <name evidence="1" type="ORF">FMOSSE_LOCUS15115</name>
</gene>
<sequence length="87" mass="9944">LKIFTQIPDDNKEELSIDIGNEQIQHTLKDTFTNDKQPLFADTPNDTVKDTNIDNIGILQKDEIIIPRITQVEKNLEISDLNSNQSH</sequence>
<protein>
    <submittedName>
        <fullName evidence="1">10175_t:CDS:1</fullName>
    </submittedName>
</protein>
<evidence type="ECO:0000313" key="1">
    <source>
        <dbReference type="EMBL" id="CAG8722733.1"/>
    </source>
</evidence>
<dbReference type="EMBL" id="CAJVPP010013996">
    <property type="protein sequence ID" value="CAG8722733.1"/>
    <property type="molecule type" value="Genomic_DNA"/>
</dbReference>
<keyword evidence="2" id="KW-1185">Reference proteome</keyword>
<feature type="non-terminal residue" evidence="1">
    <location>
        <position position="1"/>
    </location>
</feature>
<dbReference type="AlphaFoldDB" id="A0A9N9ND59"/>
<dbReference type="Proteomes" id="UP000789375">
    <property type="component" value="Unassembled WGS sequence"/>
</dbReference>
<reference evidence="1" key="1">
    <citation type="submission" date="2021-06" db="EMBL/GenBank/DDBJ databases">
        <authorList>
            <person name="Kallberg Y."/>
            <person name="Tangrot J."/>
            <person name="Rosling A."/>
        </authorList>
    </citation>
    <scope>NUCLEOTIDE SEQUENCE</scope>
    <source>
        <strain evidence="1">87-6 pot B 2015</strain>
    </source>
</reference>